<dbReference type="AlphaFoldDB" id="A0A7J9JWX5"/>
<organism evidence="1 2">
    <name type="scientific">Gossypium armourianum</name>
    <dbReference type="NCBI Taxonomy" id="34283"/>
    <lineage>
        <taxon>Eukaryota</taxon>
        <taxon>Viridiplantae</taxon>
        <taxon>Streptophyta</taxon>
        <taxon>Embryophyta</taxon>
        <taxon>Tracheophyta</taxon>
        <taxon>Spermatophyta</taxon>
        <taxon>Magnoliopsida</taxon>
        <taxon>eudicotyledons</taxon>
        <taxon>Gunneridae</taxon>
        <taxon>Pentapetalae</taxon>
        <taxon>rosids</taxon>
        <taxon>malvids</taxon>
        <taxon>Malvales</taxon>
        <taxon>Malvaceae</taxon>
        <taxon>Malvoideae</taxon>
        <taxon>Gossypium</taxon>
    </lineage>
</organism>
<evidence type="ECO:0000313" key="1">
    <source>
        <dbReference type="EMBL" id="MBA0838693.1"/>
    </source>
</evidence>
<comment type="caution">
    <text evidence="1">The sequence shown here is derived from an EMBL/GenBank/DDBJ whole genome shotgun (WGS) entry which is preliminary data.</text>
</comment>
<proteinExistence type="predicted"/>
<accession>A0A7J9JWX5</accession>
<gene>
    <name evidence="1" type="ORF">Goarm_004491</name>
</gene>
<reference evidence="1 2" key="1">
    <citation type="journal article" date="2019" name="Genome Biol. Evol.">
        <title>Insights into the evolution of the New World diploid cottons (Gossypium, subgenus Houzingenia) based on genome sequencing.</title>
        <authorList>
            <person name="Grover C.E."/>
            <person name="Arick M.A. 2nd"/>
            <person name="Thrash A."/>
            <person name="Conover J.L."/>
            <person name="Sanders W.S."/>
            <person name="Peterson D.G."/>
            <person name="Frelichowski J.E."/>
            <person name="Scheffler J.A."/>
            <person name="Scheffler B.E."/>
            <person name="Wendel J.F."/>
        </authorList>
    </citation>
    <scope>NUCLEOTIDE SEQUENCE [LARGE SCALE GENOMIC DNA]</scope>
    <source>
        <strain evidence="1">6</strain>
        <tissue evidence="1">Leaf</tissue>
    </source>
</reference>
<sequence length="45" mass="5234">MRIIEKNYVTFTTSVVYGLDVNTNREPDGGSEEEFLNTYKTMIEK</sequence>
<dbReference type="EMBL" id="JABFAE010000010">
    <property type="protein sequence ID" value="MBA0838693.1"/>
    <property type="molecule type" value="Genomic_DNA"/>
</dbReference>
<dbReference type="Proteomes" id="UP000593575">
    <property type="component" value="Unassembled WGS sequence"/>
</dbReference>
<protein>
    <submittedName>
        <fullName evidence="1">Uncharacterized protein</fullName>
    </submittedName>
</protein>
<name>A0A7J9JWX5_9ROSI</name>
<keyword evidence="2" id="KW-1185">Reference proteome</keyword>
<evidence type="ECO:0000313" key="2">
    <source>
        <dbReference type="Proteomes" id="UP000593575"/>
    </source>
</evidence>